<sequence>MEEKQSIYLGGVEEMRQCSLCGEDARQGVSRSTKFESPSSSQALTSGRRWFSFHGSGGVEFVQESVFNIQFLLFCSG</sequence>
<proteinExistence type="predicted"/>
<name>A0A835CFY1_9FABA</name>
<gene>
    <name evidence="1" type="ORF">G2W53_003644</name>
</gene>
<comment type="caution">
    <text evidence="1">The sequence shown here is derived from an EMBL/GenBank/DDBJ whole genome shotgun (WGS) entry which is preliminary data.</text>
</comment>
<dbReference type="EMBL" id="JAAIUW010000002">
    <property type="protein sequence ID" value="KAF7841346.1"/>
    <property type="molecule type" value="Genomic_DNA"/>
</dbReference>
<organism evidence="1 2">
    <name type="scientific">Senna tora</name>
    <dbReference type="NCBI Taxonomy" id="362788"/>
    <lineage>
        <taxon>Eukaryota</taxon>
        <taxon>Viridiplantae</taxon>
        <taxon>Streptophyta</taxon>
        <taxon>Embryophyta</taxon>
        <taxon>Tracheophyta</taxon>
        <taxon>Spermatophyta</taxon>
        <taxon>Magnoliopsida</taxon>
        <taxon>eudicotyledons</taxon>
        <taxon>Gunneridae</taxon>
        <taxon>Pentapetalae</taxon>
        <taxon>rosids</taxon>
        <taxon>fabids</taxon>
        <taxon>Fabales</taxon>
        <taxon>Fabaceae</taxon>
        <taxon>Caesalpinioideae</taxon>
        <taxon>Cassia clade</taxon>
        <taxon>Senna</taxon>
    </lineage>
</organism>
<accession>A0A835CFY1</accession>
<keyword evidence="2" id="KW-1185">Reference proteome</keyword>
<protein>
    <submittedName>
        <fullName evidence="1">Uncharacterized protein</fullName>
    </submittedName>
</protein>
<dbReference type="AlphaFoldDB" id="A0A835CFY1"/>
<reference evidence="1" key="1">
    <citation type="submission" date="2020-09" db="EMBL/GenBank/DDBJ databases">
        <title>Genome-Enabled Discovery of Anthraquinone Biosynthesis in Senna tora.</title>
        <authorList>
            <person name="Kang S.-H."/>
            <person name="Pandey R.P."/>
            <person name="Lee C.-M."/>
            <person name="Sim J.-S."/>
            <person name="Jeong J.-T."/>
            <person name="Choi B.-S."/>
            <person name="Jung M."/>
            <person name="Ginzburg D."/>
            <person name="Zhao K."/>
            <person name="Won S.Y."/>
            <person name="Oh T.-J."/>
            <person name="Yu Y."/>
            <person name="Kim N.-H."/>
            <person name="Lee O.R."/>
            <person name="Lee T.-H."/>
            <person name="Bashyal P."/>
            <person name="Kim T.-S."/>
            <person name="Lee W.-H."/>
            <person name="Kawkins C."/>
            <person name="Kim C.-K."/>
            <person name="Kim J.S."/>
            <person name="Ahn B.O."/>
            <person name="Rhee S.Y."/>
            <person name="Sohng J.K."/>
        </authorList>
    </citation>
    <scope>NUCLEOTIDE SEQUENCE</scope>
    <source>
        <tissue evidence="1">Leaf</tissue>
    </source>
</reference>
<dbReference type="Proteomes" id="UP000634136">
    <property type="component" value="Unassembled WGS sequence"/>
</dbReference>
<evidence type="ECO:0000313" key="2">
    <source>
        <dbReference type="Proteomes" id="UP000634136"/>
    </source>
</evidence>
<evidence type="ECO:0000313" key="1">
    <source>
        <dbReference type="EMBL" id="KAF7841346.1"/>
    </source>
</evidence>